<protein>
    <recommendedName>
        <fullName evidence="4">Membrane-associated oxidoreductase</fullName>
    </recommendedName>
</protein>
<keyword evidence="1" id="KW-0472">Membrane</keyword>
<dbReference type="RefSeq" id="WP_091301938.1">
    <property type="nucleotide sequence ID" value="NZ_FOCE01000007.1"/>
</dbReference>
<keyword evidence="3" id="KW-1185">Reference proteome</keyword>
<accession>A0A1H8ITE4</accession>
<dbReference type="OrthoDB" id="6865449at2"/>
<reference evidence="2 3" key="1">
    <citation type="submission" date="2016-10" db="EMBL/GenBank/DDBJ databases">
        <authorList>
            <person name="de Groot N.N."/>
        </authorList>
    </citation>
    <scope>NUCLEOTIDE SEQUENCE [LARGE SCALE GENOMIC DNA]</scope>
    <source>
        <strain evidence="2 3">DSM 3857</strain>
    </source>
</reference>
<dbReference type="Proteomes" id="UP000198761">
    <property type="component" value="Unassembled WGS sequence"/>
</dbReference>
<dbReference type="AlphaFoldDB" id="A0A1H8ITE4"/>
<proteinExistence type="predicted"/>
<gene>
    <name evidence="2" type="ORF">SAMN04488103_10724</name>
</gene>
<feature type="transmembrane region" description="Helical" evidence="1">
    <location>
        <begin position="504"/>
        <end position="523"/>
    </location>
</feature>
<dbReference type="EMBL" id="FOCE01000007">
    <property type="protein sequence ID" value="SEN71425.1"/>
    <property type="molecule type" value="Genomic_DNA"/>
</dbReference>
<dbReference type="STRING" id="933059.SAMN04488103_10724"/>
<evidence type="ECO:0000256" key="1">
    <source>
        <dbReference type="SAM" id="Phobius"/>
    </source>
</evidence>
<evidence type="ECO:0000313" key="2">
    <source>
        <dbReference type="EMBL" id="SEN71425.1"/>
    </source>
</evidence>
<evidence type="ECO:0000313" key="3">
    <source>
        <dbReference type="Proteomes" id="UP000198761"/>
    </source>
</evidence>
<feature type="transmembrane region" description="Helical" evidence="1">
    <location>
        <begin position="607"/>
        <end position="628"/>
    </location>
</feature>
<sequence length="633" mass="68642">MARLRTVQEFLALEGDEAPTPAELKLVEACRAGEQCVLGDGTRPEVDSPERRVRAELLRLLILGGTEGCGLHESGVWMEGAWITGTLDLRFVQGRGRVVLNACFFVEKPVFDHSTLSLLSMNDSIFPGLSASNLRVSSDFLLCNAKVRGNITLTKAQIGGNASLTKAHFDVDHVDWNDVSAFYAQGISIGGSLILQGVNIHSGSVDINAAEIAGQVDFSGAKIFGNRKEKNLSGRNNTNQRVAARTIRHEGSVTHEDNTIRVLTPTKTRLHSDPAGKSIFAQAAQIGGSLLLNRAQLYGSLDLNAAVIGGQLSCTRLNIDGHGGLAINAQGLCVAGDVILCEAEIEAGDIYLAAAQFGGLTDDVASWEKSKGSAMLDGFTYGRISGAPVDAESRLKWLGRFSTYEGKFFPQPYTQLAKVLREMGHNRAARRVLAERERLLGEAQFREDKAQLAQLWSRSQADDQRLAQTVKSNIGNQWIKTWSSRCWNKTIGALVGYGYLPERALIWATGATFLAMLIYFVTWRAGGIVPDSDVVMVSAEWHAAMKADPVAPSVVWANGPSGTHYETFNAGAYALDIFLPIIELGQDAAWASTTTSWPKTLVWGFTWGLQLFGWIVSALGVAAITGIMQRDRE</sequence>
<name>A0A1H8ITE4_9RHOB</name>
<keyword evidence="1" id="KW-0812">Transmembrane</keyword>
<keyword evidence="1" id="KW-1133">Transmembrane helix</keyword>
<organism evidence="2 3">
    <name type="scientific">Gemmobacter aquatilis</name>
    <dbReference type="NCBI Taxonomy" id="933059"/>
    <lineage>
        <taxon>Bacteria</taxon>
        <taxon>Pseudomonadati</taxon>
        <taxon>Pseudomonadota</taxon>
        <taxon>Alphaproteobacteria</taxon>
        <taxon>Rhodobacterales</taxon>
        <taxon>Paracoccaceae</taxon>
        <taxon>Gemmobacter</taxon>
    </lineage>
</organism>
<evidence type="ECO:0008006" key="4">
    <source>
        <dbReference type="Google" id="ProtNLM"/>
    </source>
</evidence>